<dbReference type="Proteomes" id="UP000241426">
    <property type="component" value="Unassembled WGS sequence"/>
</dbReference>
<protein>
    <submittedName>
        <fullName evidence="1">Uncharacterized protein</fullName>
    </submittedName>
</protein>
<name>A0A2T3KNP8_9GAMM</name>
<organism evidence="1 2">
    <name type="scientific">Photobacterium kishitanii</name>
    <dbReference type="NCBI Taxonomy" id="318456"/>
    <lineage>
        <taxon>Bacteria</taxon>
        <taxon>Pseudomonadati</taxon>
        <taxon>Pseudomonadota</taxon>
        <taxon>Gammaproteobacteria</taxon>
        <taxon>Vibrionales</taxon>
        <taxon>Vibrionaceae</taxon>
        <taxon>Photobacterium</taxon>
    </lineage>
</organism>
<gene>
    <name evidence="1" type="ORF">C9J27_01150</name>
</gene>
<proteinExistence type="predicted"/>
<dbReference type="AlphaFoldDB" id="A0A2T3KNP8"/>
<evidence type="ECO:0000313" key="2">
    <source>
        <dbReference type="Proteomes" id="UP000241426"/>
    </source>
</evidence>
<dbReference type="EMBL" id="PYNF01000001">
    <property type="protein sequence ID" value="PSV01697.1"/>
    <property type="molecule type" value="Genomic_DNA"/>
</dbReference>
<accession>A0A2T3KNP8</accession>
<sequence>MIESQHSHDSTFILLIKHDEVSILTNSAFQQLLKTNDAIFSTIRDLSKVMDHLMVALYCKTPSQYQ</sequence>
<evidence type="ECO:0000313" key="1">
    <source>
        <dbReference type="EMBL" id="PSV01697.1"/>
    </source>
</evidence>
<reference evidence="1 2" key="1">
    <citation type="submission" date="2018-01" db="EMBL/GenBank/DDBJ databases">
        <title>Whole genome sequencing of Histamine producing bacteria.</title>
        <authorList>
            <person name="Butler K."/>
        </authorList>
    </citation>
    <scope>NUCLEOTIDE SEQUENCE [LARGE SCALE GENOMIC DNA]</scope>
    <source>
        <strain evidence="1 2">FS-7.2</strain>
    </source>
</reference>
<comment type="caution">
    <text evidence="1">The sequence shown here is derived from an EMBL/GenBank/DDBJ whole genome shotgun (WGS) entry which is preliminary data.</text>
</comment>